<dbReference type="Pfam" id="PF14237">
    <property type="entry name" value="GYF_2"/>
    <property type="match status" value="1"/>
</dbReference>
<evidence type="ECO:0000313" key="9">
    <source>
        <dbReference type="EMBL" id="MBZ4187026.1"/>
    </source>
</evidence>
<dbReference type="RefSeq" id="WP_223629700.1">
    <property type="nucleotide sequence ID" value="NZ_JAIQDJ010000010.1"/>
</dbReference>
<dbReference type="PANTHER" id="PTHR36115">
    <property type="entry name" value="PROLINE-RICH ANTIGEN HOMOLOG-RELATED"/>
    <property type="match status" value="1"/>
</dbReference>
<evidence type="ECO:0000256" key="6">
    <source>
        <dbReference type="SAM" id="Phobius"/>
    </source>
</evidence>
<dbReference type="Proteomes" id="UP001430290">
    <property type="component" value="Unassembled WGS sequence"/>
</dbReference>
<dbReference type="InterPro" id="IPR010432">
    <property type="entry name" value="RDD"/>
</dbReference>
<keyword evidence="3 6" id="KW-0812">Transmembrane</keyword>
<evidence type="ECO:0000256" key="3">
    <source>
        <dbReference type="ARBA" id="ARBA00022692"/>
    </source>
</evidence>
<accession>A0ABS7TGN5</accession>
<gene>
    <name evidence="9" type="ORF">K7B09_11910</name>
</gene>
<evidence type="ECO:0000259" key="8">
    <source>
        <dbReference type="Pfam" id="PF14237"/>
    </source>
</evidence>
<dbReference type="PANTHER" id="PTHR36115:SF6">
    <property type="entry name" value="PROLINE-RICH ANTIGEN HOMOLOG"/>
    <property type="match status" value="1"/>
</dbReference>
<protein>
    <submittedName>
        <fullName evidence="9">RDD family protein</fullName>
    </submittedName>
</protein>
<proteinExistence type="predicted"/>
<evidence type="ECO:0000256" key="2">
    <source>
        <dbReference type="ARBA" id="ARBA00022475"/>
    </source>
</evidence>
<sequence length="275" mass="29188">MTQWHYADRNHQQCGPVDDAELVRLFRNGDIRLDSLVWHSGLPQWQALSDFSEALGLQAAAPASPYMPPASEVLGEEAVVNGGEVVYAGFWKRVAAYIIDGFIAGIVGGMIGGVIGAMMGVASMGDPSGGKFLAVQLLSNLVGMVIGVAYFAGMHASSAMATLGKMAVGIKVVRSDGQKISFLRGVGRYFGLIVSSLTLCIGFAMAGFTERKRALHDMMCDTLVVDKWAFTSHPEWQRKELGAVTITILVLGGLLLVVGVLAIMAAVVFAARASH</sequence>
<evidence type="ECO:0000256" key="1">
    <source>
        <dbReference type="ARBA" id="ARBA00004651"/>
    </source>
</evidence>
<keyword evidence="2" id="KW-1003">Cell membrane</keyword>
<feature type="transmembrane region" description="Helical" evidence="6">
    <location>
        <begin position="189"/>
        <end position="209"/>
    </location>
</feature>
<feature type="transmembrane region" description="Helical" evidence="6">
    <location>
        <begin position="97"/>
        <end position="121"/>
    </location>
</feature>
<evidence type="ECO:0000256" key="5">
    <source>
        <dbReference type="ARBA" id="ARBA00023136"/>
    </source>
</evidence>
<dbReference type="EMBL" id="JAIQDJ010000010">
    <property type="protein sequence ID" value="MBZ4187026.1"/>
    <property type="molecule type" value="Genomic_DNA"/>
</dbReference>
<organism evidence="9 10">
    <name type="scientific">Thermomonas beijingensis</name>
    <dbReference type="NCBI Taxonomy" id="2872701"/>
    <lineage>
        <taxon>Bacteria</taxon>
        <taxon>Pseudomonadati</taxon>
        <taxon>Pseudomonadota</taxon>
        <taxon>Gammaproteobacteria</taxon>
        <taxon>Lysobacterales</taxon>
        <taxon>Lysobacteraceae</taxon>
        <taxon>Thermomonas</taxon>
    </lineage>
</organism>
<feature type="transmembrane region" description="Helical" evidence="6">
    <location>
        <begin position="241"/>
        <end position="271"/>
    </location>
</feature>
<feature type="domain" description="RDD" evidence="7">
    <location>
        <begin position="87"/>
        <end position="220"/>
    </location>
</feature>
<dbReference type="InterPro" id="IPR025640">
    <property type="entry name" value="GYF_2"/>
</dbReference>
<keyword evidence="4 6" id="KW-1133">Transmembrane helix</keyword>
<evidence type="ECO:0000259" key="7">
    <source>
        <dbReference type="Pfam" id="PF06271"/>
    </source>
</evidence>
<comment type="caution">
    <text evidence="9">The sequence shown here is derived from an EMBL/GenBank/DDBJ whole genome shotgun (WGS) entry which is preliminary data.</text>
</comment>
<evidence type="ECO:0000313" key="10">
    <source>
        <dbReference type="Proteomes" id="UP001430290"/>
    </source>
</evidence>
<reference evidence="9" key="1">
    <citation type="submission" date="2021-09" db="EMBL/GenBank/DDBJ databases">
        <authorList>
            <person name="Wu T."/>
            <person name="Guo S.Z."/>
        </authorList>
    </citation>
    <scope>NUCLEOTIDE SEQUENCE</scope>
    <source>
        <strain evidence="9">RSS-23</strain>
    </source>
</reference>
<feature type="transmembrane region" description="Helical" evidence="6">
    <location>
        <begin position="141"/>
        <end position="168"/>
    </location>
</feature>
<dbReference type="InterPro" id="IPR051791">
    <property type="entry name" value="Pra-immunoreactive"/>
</dbReference>
<comment type="subcellular location">
    <subcellularLocation>
        <location evidence="1">Cell membrane</location>
        <topology evidence="1">Multi-pass membrane protein</topology>
    </subcellularLocation>
</comment>
<feature type="domain" description="GYF" evidence="8">
    <location>
        <begin position="4"/>
        <end position="53"/>
    </location>
</feature>
<dbReference type="Pfam" id="PF06271">
    <property type="entry name" value="RDD"/>
    <property type="match status" value="1"/>
</dbReference>
<evidence type="ECO:0000256" key="4">
    <source>
        <dbReference type="ARBA" id="ARBA00022989"/>
    </source>
</evidence>
<keyword evidence="10" id="KW-1185">Reference proteome</keyword>
<keyword evidence="5 6" id="KW-0472">Membrane</keyword>
<name>A0ABS7TGN5_9GAMM</name>